<name>A0A7H1MYU8_9PROT</name>
<dbReference type="Proteomes" id="UP000516369">
    <property type="component" value="Chromosome"/>
</dbReference>
<dbReference type="CDD" id="cd00840">
    <property type="entry name" value="MPP_Mre11_N"/>
    <property type="match status" value="1"/>
</dbReference>
<dbReference type="EMBL" id="CP053923">
    <property type="protein sequence ID" value="QNT68634.1"/>
    <property type="molecule type" value="Genomic_DNA"/>
</dbReference>
<evidence type="ECO:0000313" key="3">
    <source>
        <dbReference type="EMBL" id="QNT68634.1"/>
    </source>
</evidence>
<reference evidence="3 4" key="1">
    <citation type="submission" date="2020-05" db="EMBL/GenBank/DDBJ databases">
        <title>Complete closed genome sequence of Defluviicoccus vanus.</title>
        <authorList>
            <person name="Bessarab I."/>
            <person name="Arumugam K."/>
            <person name="Maszenan A.M."/>
            <person name="Seviour R.J."/>
            <person name="Williams R.B."/>
        </authorList>
    </citation>
    <scope>NUCLEOTIDE SEQUENCE [LARGE SCALE GENOMIC DNA]</scope>
    <source>
        <strain evidence="3 4">Ben 114</strain>
    </source>
</reference>
<accession>A0A7H1MYU8</accession>
<keyword evidence="1" id="KW-0378">Hydrolase</keyword>
<keyword evidence="4" id="KW-1185">Reference proteome</keyword>
<dbReference type="PIRSF" id="PIRSF033091">
    <property type="entry name" value="Pesterase_YhaO"/>
    <property type="match status" value="1"/>
</dbReference>
<dbReference type="Gene3D" id="3.60.21.10">
    <property type="match status" value="1"/>
</dbReference>
<dbReference type="KEGG" id="dvn:HQ394_03710"/>
<evidence type="ECO:0000313" key="4">
    <source>
        <dbReference type="Proteomes" id="UP000516369"/>
    </source>
</evidence>
<evidence type="ECO:0000256" key="1">
    <source>
        <dbReference type="ARBA" id="ARBA00022801"/>
    </source>
</evidence>
<proteinExistence type="predicted"/>
<dbReference type="InterPro" id="IPR014576">
    <property type="entry name" value="Pesterase_YhaO"/>
</dbReference>
<keyword evidence="3" id="KW-0269">Exonuclease</keyword>
<dbReference type="PANTHER" id="PTHR30337:SF7">
    <property type="entry name" value="PHOSPHOESTERASE"/>
    <property type="match status" value="1"/>
</dbReference>
<dbReference type="InterPro" id="IPR050535">
    <property type="entry name" value="DNA_Repair-Maintenance_Comp"/>
</dbReference>
<dbReference type="SUPFAM" id="SSF56300">
    <property type="entry name" value="Metallo-dependent phosphatases"/>
    <property type="match status" value="1"/>
</dbReference>
<dbReference type="InterPro" id="IPR004843">
    <property type="entry name" value="Calcineurin-like_PHP"/>
</dbReference>
<feature type="domain" description="Calcineurin-like phosphoesterase" evidence="2">
    <location>
        <begin position="2"/>
        <end position="198"/>
    </location>
</feature>
<dbReference type="RefSeq" id="WP_190262070.1">
    <property type="nucleotide sequence ID" value="NZ_CP053923.1"/>
</dbReference>
<evidence type="ECO:0000259" key="2">
    <source>
        <dbReference type="Pfam" id="PF00149"/>
    </source>
</evidence>
<sequence>MFRFIHAADIHLDSPLRGLSAHEGAPVATLRTATRLAFSRLVDAALSQSIDFLVLAGDLYDGDWRDYNTGLFFCREMGRLNRAGIPVLVAYGNHDAESEISKRLPLPENVRVFSTRAAETVRLEGLRVAVHGRSFKEAVTTENLVPGYPAPLPGWVNIGLLHTALEGNAAHATYAPCSLAELCAHGYDYWALGHVHEYAVLSEDPWVVYPGNLQGRHVRECGPRGAVLVSGEAGRIGIERLIDVVRWNHLRVDVSDRASFDAVVDAVGTALARLRDAEGDERPLPVRISLFGQTAAHGALFGLERQLRAEIAARAAGLVSEQLWVERVVIETSPPAAALAGRGDALADLQAFLDAAPEDADLRQEITAVLQDFIAKAPHELLQALPELEPIRQGEIEPLIRRVAPALLARIATGD</sequence>
<gene>
    <name evidence="3" type="ORF">HQ394_03710</name>
</gene>
<keyword evidence="3" id="KW-0540">Nuclease</keyword>
<dbReference type="Pfam" id="PF00149">
    <property type="entry name" value="Metallophos"/>
    <property type="match status" value="1"/>
</dbReference>
<organism evidence="3 4">
    <name type="scientific">Defluviicoccus vanus</name>
    <dbReference type="NCBI Taxonomy" id="111831"/>
    <lineage>
        <taxon>Bacteria</taxon>
        <taxon>Pseudomonadati</taxon>
        <taxon>Pseudomonadota</taxon>
        <taxon>Alphaproteobacteria</taxon>
        <taxon>Rhodospirillales</taxon>
        <taxon>Rhodospirillaceae</taxon>
        <taxon>Defluviicoccus</taxon>
    </lineage>
</organism>
<dbReference type="AlphaFoldDB" id="A0A7H1MYU8"/>
<dbReference type="PANTHER" id="PTHR30337">
    <property type="entry name" value="COMPONENT OF ATP-DEPENDENT DSDNA EXONUCLEASE"/>
    <property type="match status" value="1"/>
</dbReference>
<dbReference type="InterPro" id="IPR029052">
    <property type="entry name" value="Metallo-depent_PP-like"/>
</dbReference>
<dbReference type="GO" id="GO:0004527">
    <property type="term" value="F:exonuclease activity"/>
    <property type="evidence" value="ECO:0007669"/>
    <property type="project" value="UniProtKB-KW"/>
</dbReference>
<dbReference type="InterPro" id="IPR041796">
    <property type="entry name" value="Mre11_N"/>
</dbReference>
<protein>
    <submittedName>
        <fullName evidence="3">DNA repair exonuclease</fullName>
    </submittedName>
</protein>